<evidence type="ECO:0000256" key="10">
    <source>
        <dbReference type="RuleBase" id="RU363063"/>
    </source>
</evidence>
<comment type="caution">
    <text evidence="12">The sequence shown here is derived from an EMBL/GenBank/DDBJ whole genome shotgun (WGS) entry which is preliminary data.</text>
</comment>
<dbReference type="EC" id="2.4.1.-" evidence="10"/>
<evidence type="ECO:0000256" key="5">
    <source>
        <dbReference type="ARBA" id="ARBA00022692"/>
    </source>
</evidence>
<evidence type="ECO:0000256" key="7">
    <source>
        <dbReference type="ARBA" id="ARBA00022989"/>
    </source>
</evidence>
<accession>A0ABN8LYE1</accession>
<gene>
    <name evidence="12" type="ORF">PEVE_00014977</name>
</gene>
<keyword evidence="9 10" id="KW-0472">Membrane</keyword>
<evidence type="ECO:0000256" key="11">
    <source>
        <dbReference type="SAM" id="MobiDB-lite"/>
    </source>
</evidence>
<comment type="subcellular location">
    <subcellularLocation>
        <location evidence="1 10">Golgi apparatus membrane</location>
        <topology evidence="1 10">Single-pass type II membrane protein</topology>
    </subcellularLocation>
</comment>
<evidence type="ECO:0000256" key="9">
    <source>
        <dbReference type="ARBA" id="ARBA00023136"/>
    </source>
</evidence>
<keyword evidence="7 10" id="KW-1133">Transmembrane helix</keyword>
<dbReference type="PANTHER" id="PTHR11214">
    <property type="entry name" value="BETA-1,3-N-ACETYLGLUCOSAMINYLTRANSFERASE"/>
    <property type="match status" value="1"/>
</dbReference>
<dbReference type="Pfam" id="PF01762">
    <property type="entry name" value="Galactosyl_T"/>
    <property type="match status" value="1"/>
</dbReference>
<evidence type="ECO:0000256" key="4">
    <source>
        <dbReference type="ARBA" id="ARBA00022679"/>
    </source>
</evidence>
<dbReference type="InterPro" id="IPR029044">
    <property type="entry name" value="Nucleotide-diphossugar_trans"/>
</dbReference>
<keyword evidence="5 10" id="KW-0812">Transmembrane</keyword>
<dbReference type="EMBL" id="CALNXI010000214">
    <property type="protein sequence ID" value="CAH3022327.1"/>
    <property type="molecule type" value="Genomic_DNA"/>
</dbReference>
<evidence type="ECO:0000256" key="6">
    <source>
        <dbReference type="ARBA" id="ARBA00022968"/>
    </source>
</evidence>
<evidence type="ECO:0000313" key="12">
    <source>
        <dbReference type="EMBL" id="CAH3022327.1"/>
    </source>
</evidence>
<dbReference type="Proteomes" id="UP001159427">
    <property type="component" value="Unassembled WGS sequence"/>
</dbReference>
<organism evidence="12 13">
    <name type="scientific">Porites evermanni</name>
    <dbReference type="NCBI Taxonomy" id="104178"/>
    <lineage>
        <taxon>Eukaryota</taxon>
        <taxon>Metazoa</taxon>
        <taxon>Cnidaria</taxon>
        <taxon>Anthozoa</taxon>
        <taxon>Hexacorallia</taxon>
        <taxon>Scleractinia</taxon>
        <taxon>Fungiina</taxon>
        <taxon>Poritidae</taxon>
        <taxon>Porites</taxon>
    </lineage>
</organism>
<keyword evidence="8 10" id="KW-0333">Golgi apparatus</keyword>
<evidence type="ECO:0000256" key="1">
    <source>
        <dbReference type="ARBA" id="ARBA00004323"/>
    </source>
</evidence>
<evidence type="ECO:0000256" key="2">
    <source>
        <dbReference type="ARBA" id="ARBA00008661"/>
    </source>
</evidence>
<name>A0ABN8LYE1_9CNID</name>
<dbReference type="SUPFAM" id="SSF53448">
    <property type="entry name" value="Nucleotide-diphospho-sugar transferases"/>
    <property type="match status" value="1"/>
</dbReference>
<feature type="transmembrane region" description="Helical" evidence="10">
    <location>
        <begin position="12"/>
        <end position="35"/>
    </location>
</feature>
<protein>
    <recommendedName>
        <fullName evidence="10">Hexosyltransferase</fullName>
        <ecNumber evidence="10">2.4.1.-</ecNumber>
    </recommendedName>
</protein>
<feature type="region of interest" description="Disordered" evidence="11">
    <location>
        <begin position="48"/>
        <end position="68"/>
    </location>
</feature>
<proteinExistence type="inferred from homology"/>
<dbReference type="Gene3D" id="3.90.550.50">
    <property type="match status" value="1"/>
</dbReference>
<evidence type="ECO:0000256" key="3">
    <source>
        <dbReference type="ARBA" id="ARBA00022676"/>
    </source>
</evidence>
<reference evidence="12 13" key="1">
    <citation type="submission" date="2022-05" db="EMBL/GenBank/DDBJ databases">
        <authorList>
            <consortium name="Genoscope - CEA"/>
            <person name="William W."/>
        </authorList>
    </citation>
    <scope>NUCLEOTIDE SEQUENCE [LARGE SCALE GENOMIC DNA]</scope>
</reference>
<keyword evidence="3 10" id="KW-0328">Glycosyltransferase</keyword>
<sequence>MLARRVNRRTAFCLFFAIPTFFIFSWNSFCGLHFAPFSQRCEGCFNSEGKRENEPANETGEAELEKTENKGRTFELKTTLITNTTCSQHYFLLILVSSAPSNFQRRRDIRRTWGVDTALAPRWKTVFLVAQSRAKETTESLSREHSSYRDLLQGDYIDHYWNQTLKIQMGFEWAVRYCNFTFLLKMDDDTFVHTKRLISVLSTFSSEQLYLGMLWEKPLVKRGKEKWTISYEEYNKTLYPDFCPGFGFVLTFDVVNTFVDLFDDVPLFRFDDVYVGMLAERAGVNGTFHPGFRQYPSPPQVPCSVDETVFVWHDITGDCLLKLFEDTF</sequence>
<comment type="similarity">
    <text evidence="2 10">Belongs to the glycosyltransferase 31 family.</text>
</comment>
<keyword evidence="4" id="KW-0808">Transferase</keyword>
<evidence type="ECO:0000313" key="13">
    <source>
        <dbReference type="Proteomes" id="UP001159427"/>
    </source>
</evidence>
<dbReference type="InterPro" id="IPR002659">
    <property type="entry name" value="Glyco_trans_31"/>
</dbReference>
<keyword evidence="6 10" id="KW-0735">Signal-anchor</keyword>
<keyword evidence="13" id="KW-1185">Reference proteome</keyword>
<evidence type="ECO:0000256" key="8">
    <source>
        <dbReference type="ARBA" id="ARBA00023034"/>
    </source>
</evidence>
<dbReference type="PANTHER" id="PTHR11214:SF3">
    <property type="entry name" value="BETA-1,3-GALACTOSYLTRANSFERASE 6"/>
    <property type="match status" value="1"/>
</dbReference>